<dbReference type="InterPro" id="IPR051910">
    <property type="entry name" value="ComF/GntX_DNA_util-trans"/>
</dbReference>
<evidence type="ECO:0000313" key="4">
    <source>
        <dbReference type="Proteomes" id="UP001501600"/>
    </source>
</evidence>
<dbReference type="Pfam" id="PF00156">
    <property type="entry name" value="Pribosyltran"/>
    <property type="match status" value="1"/>
</dbReference>
<dbReference type="SUPFAM" id="SSF53271">
    <property type="entry name" value="PRTase-like"/>
    <property type="match status" value="1"/>
</dbReference>
<evidence type="ECO:0000313" key="3">
    <source>
        <dbReference type="EMBL" id="GAA5192961.1"/>
    </source>
</evidence>
<dbReference type="Gene3D" id="3.40.50.2020">
    <property type="match status" value="1"/>
</dbReference>
<dbReference type="PANTHER" id="PTHR47505:SF1">
    <property type="entry name" value="DNA UTILIZATION PROTEIN YHGH"/>
    <property type="match status" value="1"/>
</dbReference>
<dbReference type="InterPro" id="IPR000836">
    <property type="entry name" value="PRTase_dom"/>
</dbReference>
<organism evidence="3 4">
    <name type="scientific">Ferrimonas gelatinilytica</name>
    <dbReference type="NCBI Taxonomy" id="1255257"/>
    <lineage>
        <taxon>Bacteria</taxon>
        <taxon>Pseudomonadati</taxon>
        <taxon>Pseudomonadota</taxon>
        <taxon>Gammaproteobacteria</taxon>
        <taxon>Alteromonadales</taxon>
        <taxon>Ferrimonadaceae</taxon>
        <taxon>Ferrimonas</taxon>
    </lineage>
</organism>
<comment type="similarity">
    <text evidence="1">Belongs to the ComF/GntX family.</text>
</comment>
<feature type="domain" description="Phosphoribosyltransferase" evidence="2">
    <location>
        <begin position="142"/>
        <end position="224"/>
    </location>
</feature>
<proteinExistence type="inferred from homology"/>
<sequence>MNMHSVARWLAGSLPNRCHLCQQPIPRGRGLCAYCLADNDPGPLCLCCTRPLQHAPPWRCGRCQRRRRWWPKVVSYPYHHPVGYLSGAIKIQHQLSLVQPMCEVLAHRVRMLCQQQALPPPLALVPIPMHPLRLPVRGFNHAVIIADELGRQLDLPVWDQLVFKTQSSVPQHERQGRDRHRIPRELYQAAPNQPPQSGLVLVDDVITTGATMTAVARALRREGHRVEQYWALASALARPEMARPNQPAVDPGSTP</sequence>
<dbReference type="RefSeq" id="WP_345317236.1">
    <property type="nucleotide sequence ID" value="NZ_BAABLF010000014.1"/>
</dbReference>
<evidence type="ECO:0000259" key="2">
    <source>
        <dbReference type="Pfam" id="PF00156"/>
    </source>
</evidence>
<protein>
    <submittedName>
        <fullName evidence="3">ComF family protein</fullName>
    </submittedName>
</protein>
<dbReference type="PANTHER" id="PTHR47505">
    <property type="entry name" value="DNA UTILIZATION PROTEIN YHGH"/>
    <property type="match status" value="1"/>
</dbReference>
<evidence type="ECO:0000256" key="1">
    <source>
        <dbReference type="ARBA" id="ARBA00008007"/>
    </source>
</evidence>
<dbReference type="CDD" id="cd06223">
    <property type="entry name" value="PRTases_typeI"/>
    <property type="match status" value="1"/>
</dbReference>
<keyword evidence="4" id="KW-1185">Reference proteome</keyword>
<reference evidence="4" key="1">
    <citation type="journal article" date="2019" name="Int. J. Syst. Evol. Microbiol.">
        <title>The Global Catalogue of Microorganisms (GCM) 10K type strain sequencing project: providing services to taxonomists for standard genome sequencing and annotation.</title>
        <authorList>
            <consortium name="The Broad Institute Genomics Platform"/>
            <consortium name="The Broad Institute Genome Sequencing Center for Infectious Disease"/>
            <person name="Wu L."/>
            <person name="Ma J."/>
        </authorList>
    </citation>
    <scope>NUCLEOTIDE SEQUENCE [LARGE SCALE GENOMIC DNA]</scope>
    <source>
        <strain evidence="4">JCM 18720</strain>
    </source>
</reference>
<name>A0ABP9S938_9GAMM</name>
<accession>A0ABP9S938</accession>
<dbReference type="Proteomes" id="UP001501600">
    <property type="component" value="Unassembled WGS sequence"/>
</dbReference>
<dbReference type="InterPro" id="IPR029057">
    <property type="entry name" value="PRTase-like"/>
</dbReference>
<gene>
    <name evidence="3" type="ORF">GCM10025772_23320</name>
</gene>
<comment type="caution">
    <text evidence="3">The sequence shown here is derived from an EMBL/GenBank/DDBJ whole genome shotgun (WGS) entry which is preliminary data.</text>
</comment>
<dbReference type="EMBL" id="BAABLF010000014">
    <property type="protein sequence ID" value="GAA5192961.1"/>
    <property type="molecule type" value="Genomic_DNA"/>
</dbReference>